<evidence type="ECO:0000256" key="1">
    <source>
        <dbReference type="SAM" id="Phobius"/>
    </source>
</evidence>
<keyword evidence="1" id="KW-0812">Transmembrane</keyword>
<dbReference type="EMBL" id="JBFYGN010000021">
    <property type="protein sequence ID" value="MEX8194440.1"/>
    <property type="molecule type" value="Genomic_DNA"/>
</dbReference>
<name>A0ABV3ZXY4_9BURK</name>
<keyword evidence="1" id="KW-0472">Membrane</keyword>
<keyword evidence="1" id="KW-1133">Transmembrane helix</keyword>
<sequence>MDARSWMWIAWPAFLAAAIMEMVVFAFVDPLDAHWMGAPLEWSRSAIYTVGFFVFWLVTMVGSLMTRMLARSAHELNGGIVSEPWVE</sequence>
<evidence type="ECO:0000313" key="3">
    <source>
        <dbReference type="Proteomes" id="UP001561046"/>
    </source>
</evidence>
<protein>
    <submittedName>
        <fullName evidence="2">Uncharacterized protein</fullName>
    </submittedName>
</protein>
<feature type="transmembrane region" description="Helical" evidence="1">
    <location>
        <begin position="45"/>
        <end position="65"/>
    </location>
</feature>
<gene>
    <name evidence="2" type="ORF">AB6724_16530</name>
</gene>
<reference evidence="2 3" key="1">
    <citation type="journal article" date="2013" name="Int. J. Syst. Evol. Microbiol.">
        <title>Comamonas guangdongensis sp. nov., isolated from subterranean forest sediment, and emended description of the genus Comamonas.</title>
        <authorList>
            <person name="Zhang J."/>
            <person name="Wang Y."/>
            <person name="Zhou S."/>
            <person name="Wu C."/>
            <person name="He J."/>
            <person name="Li F."/>
        </authorList>
    </citation>
    <scope>NUCLEOTIDE SEQUENCE [LARGE SCALE GENOMIC DNA]</scope>
    <source>
        <strain evidence="2 3">CCTCC AB2011133</strain>
    </source>
</reference>
<comment type="caution">
    <text evidence="2">The sequence shown here is derived from an EMBL/GenBank/DDBJ whole genome shotgun (WGS) entry which is preliminary data.</text>
</comment>
<organism evidence="2 3">
    <name type="scientific">Comamonas guangdongensis</name>
    <dbReference type="NCBI Taxonomy" id="510515"/>
    <lineage>
        <taxon>Bacteria</taxon>
        <taxon>Pseudomonadati</taxon>
        <taxon>Pseudomonadota</taxon>
        <taxon>Betaproteobacteria</taxon>
        <taxon>Burkholderiales</taxon>
        <taxon>Comamonadaceae</taxon>
        <taxon>Comamonas</taxon>
    </lineage>
</organism>
<proteinExistence type="predicted"/>
<keyword evidence="3" id="KW-1185">Reference proteome</keyword>
<evidence type="ECO:0000313" key="2">
    <source>
        <dbReference type="EMBL" id="MEX8194440.1"/>
    </source>
</evidence>
<accession>A0ABV3ZXY4</accession>
<dbReference type="Proteomes" id="UP001561046">
    <property type="component" value="Unassembled WGS sequence"/>
</dbReference>
<dbReference type="RefSeq" id="WP_369339622.1">
    <property type="nucleotide sequence ID" value="NZ_JBFYGN010000021.1"/>
</dbReference>